<name>A0ABU7JXM5_9NOCA</name>
<feature type="domain" description="RNA polymerase sigma factor 70 region 4 type 2" evidence="7">
    <location>
        <begin position="129"/>
        <end position="175"/>
    </location>
</feature>
<protein>
    <submittedName>
        <fullName evidence="8">Sigma-70 family RNA polymerase sigma factor</fullName>
    </submittedName>
</protein>
<proteinExistence type="inferred from homology"/>
<evidence type="ECO:0000313" key="9">
    <source>
        <dbReference type="Proteomes" id="UP001331936"/>
    </source>
</evidence>
<dbReference type="Gene3D" id="1.10.10.10">
    <property type="entry name" value="Winged helix-like DNA-binding domain superfamily/Winged helix DNA-binding domain"/>
    <property type="match status" value="1"/>
</dbReference>
<dbReference type="NCBIfam" id="TIGR02937">
    <property type="entry name" value="sigma70-ECF"/>
    <property type="match status" value="1"/>
</dbReference>
<dbReference type="Pfam" id="PF08281">
    <property type="entry name" value="Sigma70_r4_2"/>
    <property type="match status" value="1"/>
</dbReference>
<dbReference type="SUPFAM" id="SSF88659">
    <property type="entry name" value="Sigma3 and sigma4 domains of RNA polymerase sigma factors"/>
    <property type="match status" value="1"/>
</dbReference>
<dbReference type="PANTHER" id="PTHR43133">
    <property type="entry name" value="RNA POLYMERASE ECF-TYPE SIGMA FACTO"/>
    <property type="match status" value="1"/>
</dbReference>
<dbReference type="EMBL" id="JAUZMZ010000155">
    <property type="protein sequence ID" value="MEE2034537.1"/>
    <property type="molecule type" value="Genomic_DNA"/>
</dbReference>
<reference evidence="8 9" key="1">
    <citation type="submission" date="2023-08" db="EMBL/GenBank/DDBJ databases">
        <authorList>
            <person name="Girao M."/>
            <person name="Carvalho M.F."/>
        </authorList>
    </citation>
    <scope>NUCLEOTIDE SEQUENCE [LARGE SCALE GENOMIC DNA]</scope>
    <source>
        <strain evidence="8 9">CC-R104</strain>
    </source>
</reference>
<keyword evidence="2" id="KW-0805">Transcription regulation</keyword>
<evidence type="ECO:0000259" key="6">
    <source>
        <dbReference type="Pfam" id="PF04542"/>
    </source>
</evidence>
<gene>
    <name evidence="8" type="ORF">Q8814_20860</name>
</gene>
<evidence type="ECO:0000256" key="1">
    <source>
        <dbReference type="ARBA" id="ARBA00010641"/>
    </source>
</evidence>
<evidence type="ECO:0000256" key="2">
    <source>
        <dbReference type="ARBA" id="ARBA00023015"/>
    </source>
</evidence>
<comment type="similarity">
    <text evidence="1">Belongs to the sigma-70 factor family. ECF subfamily.</text>
</comment>
<evidence type="ECO:0000256" key="4">
    <source>
        <dbReference type="ARBA" id="ARBA00023125"/>
    </source>
</evidence>
<dbReference type="Proteomes" id="UP001331936">
    <property type="component" value="Unassembled WGS sequence"/>
</dbReference>
<keyword evidence="5" id="KW-0804">Transcription</keyword>
<dbReference type="PANTHER" id="PTHR43133:SF58">
    <property type="entry name" value="ECF RNA POLYMERASE SIGMA FACTOR SIGD"/>
    <property type="match status" value="1"/>
</dbReference>
<dbReference type="CDD" id="cd06171">
    <property type="entry name" value="Sigma70_r4"/>
    <property type="match status" value="1"/>
</dbReference>
<organism evidence="8 9">
    <name type="scientific">Rhodococcus chondri</name>
    <dbReference type="NCBI Taxonomy" id="3065941"/>
    <lineage>
        <taxon>Bacteria</taxon>
        <taxon>Bacillati</taxon>
        <taxon>Actinomycetota</taxon>
        <taxon>Actinomycetes</taxon>
        <taxon>Mycobacteriales</taxon>
        <taxon>Nocardiaceae</taxon>
        <taxon>Rhodococcus</taxon>
    </lineage>
</organism>
<dbReference type="RefSeq" id="WP_330153905.1">
    <property type="nucleotide sequence ID" value="NZ_JAUZMZ010000155.1"/>
</dbReference>
<comment type="caution">
    <text evidence="8">The sequence shown here is derived from an EMBL/GenBank/DDBJ whole genome shotgun (WGS) entry which is preliminary data.</text>
</comment>
<dbReference type="InterPro" id="IPR013324">
    <property type="entry name" value="RNA_pol_sigma_r3/r4-like"/>
</dbReference>
<evidence type="ECO:0000313" key="8">
    <source>
        <dbReference type="EMBL" id="MEE2034537.1"/>
    </source>
</evidence>
<keyword evidence="4" id="KW-0238">DNA-binding</keyword>
<dbReference type="SUPFAM" id="SSF88946">
    <property type="entry name" value="Sigma2 domain of RNA polymerase sigma factors"/>
    <property type="match status" value="1"/>
</dbReference>
<dbReference type="InterPro" id="IPR013249">
    <property type="entry name" value="RNA_pol_sigma70_r4_t2"/>
</dbReference>
<dbReference type="Pfam" id="PF04542">
    <property type="entry name" value="Sigma70_r2"/>
    <property type="match status" value="1"/>
</dbReference>
<evidence type="ECO:0000259" key="7">
    <source>
        <dbReference type="Pfam" id="PF08281"/>
    </source>
</evidence>
<evidence type="ECO:0000256" key="5">
    <source>
        <dbReference type="ARBA" id="ARBA00023163"/>
    </source>
</evidence>
<sequence>MADIVTEQLLRRWVPRAVAGEPHAVATVVGCVRPHVLSFCSARMDEVTRGHTPVEDVTQEVCLALVHALPRYRDRGASLLRFAFAIAANKVADARRSASRTTAAIHDVPVPSPDEDVIDSELASTARKFVDQLPEQQRWILLLRVVRGYSTERTAELLGTTPGAVRVAQHRALTRIRAQLSLIEHADNVRSVAR</sequence>
<keyword evidence="3" id="KW-0731">Sigma factor</keyword>
<dbReference type="InterPro" id="IPR014284">
    <property type="entry name" value="RNA_pol_sigma-70_dom"/>
</dbReference>
<dbReference type="InterPro" id="IPR039425">
    <property type="entry name" value="RNA_pol_sigma-70-like"/>
</dbReference>
<dbReference type="InterPro" id="IPR013325">
    <property type="entry name" value="RNA_pol_sigma_r2"/>
</dbReference>
<evidence type="ECO:0000256" key="3">
    <source>
        <dbReference type="ARBA" id="ARBA00023082"/>
    </source>
</evidence>
<dbReference type="InterPro" id="IPR007627">
    <property type="entry name" value="RNA_pol_sigma70_r2"/>
</dbReference>
<dbReference type="Gene3D" id="1.10.1740.10">
    <property type="match status" value="1"/>
</dbReference>
<keyword evidence="9" id="KW-1185">Reference proteome</keyword>
<dbReference type="InterPro" id="IPR036388">
    <property type="entry name" value="WH-like_DNA-bd_sf"/>
</dbReference>
<accession>A0ABU7JXM5</accession>
<feature type="domain" description="RNA polymerase sigma-70 region 2" evidence="6">
    <location>
        <begin position="31"/>
        <end position="101"/>
    </location>
</feature>